<keyword evidence="2" id="KW-1185">Reference proteome</keyword>
<evidence type="ECO:0000313" key="1">
    <source>
        <dbReference type="EMBL" id="KAF6834863.1"/>
    </source>
</evidence>
<comment type="caution">
    <text evidence="1">The sequence shown here is derived from an EMBL/GenBank/DDBJ whole genome shotgun (WGS) entry which is preliminary data.</text>
</comment>
<dbReference type="Proteomes" id="UP000639643">
    <property type="component" value="Unassembled WGS sequence"/>
</dbReference>
<protein>
    <submittedName>
        <fullName evidence="1">Uncharacterized protein</fullName>
    </submittedName>
</protein>
<evidence type="ECO:0000313" key="2">
    <source>
        <dbReference type="Proteomes" id="UP000639643"/>
    </source>
</evidence>
<dbReference type="EMBL" id="WIGM01000189">
    <property type="protein sequence ID" value="KAF6834863.1"/>
    <property type="molecule type" value="Genomic_DNA"/>
</dbReference>
<organism evidence="1 2">
    <name type="scientific">Colletotrichum musicola</name>
    <dbReference type="NCBI Taxonomy" id="2175873"/>
    <lineage>
        <taxon>Eukaryota</taxon>
        <taxon>Fungi</taxon>
        <taxon>Dikarya</taxon>
        <taxon>Ascomycota</taxon>
        <taxon>Pezizomycotina</taxon>
        <taxon>Sordariomycetes</taxon>
        <taxon>Hypocreomycetidae</taxon>
        <taxon>Glomerellales</taxon>
        <taxon>Glomerellaceae</taxon>
        <taxon>Colletotrichum</taxon>
        <taxon>Colletotrichum orchidearum species complex</taxon>
    </lineage>
</organism>
<dbReference type="AlphaFoldDB" id="A0A8H6KPT6"/>
<sequence>MLLALPGCEHELVDRPRQRVRRSLTFQSSGVYPRFFNGIVVSERSGLYGASFNGSLSHIGDVLQDFQESKVVNERREINHEIFQHVDAASGPIP</sequence>
<reference evidence="1" key="1">
    <citation type="journal article" date="2020" name="Phytopathology">
        <title>Genome Sequence Resources of Colletotrichum truncatum, C. plurivorum, C. musicola, and C. sojae: Four Species Pathogenic to Soybean (Glycine max).</title>
        <authorList>
            <person name="Rogerio F."/>
            <person name="Boufleur T.R."/>
            <person name="Ciampi-Guillardi M."/>
            <person name="Sukno S.A."/>
            <person name="Thon M.R."/>
            <person name="Massola Junior N.S."/>
            <person name="Baroncelli R."/>
        </authorList>
    </citation>
    <scope>NUCLEOTIDE SEQUENCE</scope>
    <source>
        <strain evidence="1">LFN0074</strain>
    </source>
</reference>
<gene>
    <name evidence="1" type="ORF">CMUS01_06017</name>
</gene>
<proteinExistence type="predicted"/>
<accession>A0A8H6KPT6</accession>
<name>A0A8H6KPT6_9PEZI</name>